<gene>
    <name evidence="1" type="ORF">Sxan_25890</name>
</gene>
<proteinExistence type="predicted"/>
<dbReference type="AlphaFoldDB" id="A0A919GVJ4"/>
<dbReference type="Pfam" id="PF14357">
    <property type="entry name" value="DUF4404"/>
    <property type="match status" value="1"/>
</dbReference>
<name>A0A919GVJ4_9ACTN</name>
<evidence type="ECO:0000313" key="1">
    <source>
        <dbReference type="EMBL" id="GHI85225.1"/>
    </source>
</evidence>
<dbReference type="RefSeq" id="WP_031139799.1">
    <property type="nucleotide sequence ID" value="NZ_BNEE01000006.1"/>
</dbReference>
<sequence length="84" mass="8999">MSDHTTDEQLEALRAQLRTTGPGLSPQEREHLGSLLDRLEADRAAPDPGAAESLNHAAERFEVHHPALSAALRNIAVSLANIGI</sequence>
<dbReference type="EMBL" id="BNEE01000006">
    <property type="protein sequence ID" value="GHI85225.1"/>
    <property type="molecule type" value="Genomic_DNA"/>
</dbReference>
<evidence type="ECO:0008006" key="3">
    <source>
        <dbReference type="Google" id="ProtNLM"/>
    </source>
</evidence>
<keyword evidence="2" id="KW-1185">Reference proteome</keyword>
<comment type="caution">
    <text evidence="1">The sequence shown here is derived from an EMBL/GenBank/DDBJ whole genome shotgun (WGS) entry which is preliminary data.</text>
</comment>
<reference evidence="1" key="1">
    <citation type="submission" date="2020-09" db="EMBL/GenBank/DDBJ databases">
        <title>Whole genome shotgun sequence of Streptomyces xanthophaeus NBRC 12829.</title>
        <authorList>
            <person name="Komaki H."/>
            <person name="Tamura T."/>
        </authorList>
    </citation>
    <scope>NUCLEOTIDE SEQUENCE</scope>
    <source>
        <strain evidence="1">NBRC 12829</strain>
    </source>
</reference>
<accession>A0A919GVJ4</accession>
<dbReference type="Proteomes" id="UP000600026">
    <property type="component" value="Unassembled WGS sequence"/>
</dbReference>
<dbReference type="InterPro" id="IPR025516">
    <property type="entry name" value="DUF4404"/>
</dbReference>
<protein>
    <recommendedName>
        <fullName evidence="3">DUF4404 family protein</fullName>
    </recommendedName>
</protein>
<evidence type="ECO:0000313" key="2">
    <source>
        <dbReference type="Proteomes" id="UP000600026"/>
    </source>
</evidence>
<dbReference type="GeneID" id="96807716"/>
<organism evidence="1 2">
    <name type="scientific">Streptomyces xanthophaeus</name>
    <dbReference type="NCBI Taxonomy" id="67385"/>
    <lineage>
        <taxon>Bacteria</taxon>
        <taxon>Bacillati</taxon>
        <taxon>Actinomycetota</taxon>
        <taxon>Actinomycetes</taxon>
        <taxon>Kitasatosporales</taxon>
        <taxon>Streptomycetaceae</taxon>
        <taxon>Streptomyces</taxon>
    </lineage>
</organism>